<dbReference type="CDD" id="cd09272">
    <property type="entry name" value="RNase_HI_RT_Ty1"/>
    <property type="match status" value="1"/>
</dbReference>
<dbReference type="Proteomes" id="UP001151760">
    <property type="component" value="Unassembled WGS sequence"/>
</dbReference>
<dbReference type="PANTHER" id="PTHR11439">
    <property type="entry name" value="GAG-POL-RELATED RETROTRANSPOSON"/>
    <property type="match status" value="1"/>
</dbReference>
<comment type="caution">
    <text evidence="2">The sequence shown here is derived from an EMBL/GenBank/DDBJ whole genome shotgun (WGS) entry which is preliminary data.</text>
</comment>
<evidence type="ECO:0000313" key="2">
    <source>
        <dbReference type="EMBL" id="GJT30021.1"/>
    </source>
</evidence>
<organism evidence="2 3">
    <name type="scientific">Tanacetum coccineum</name>
    <dbReference type="NCBI Taxonomy" id="301880"/>
    <lineage>
        <taxon>Eukaryota</taxon>
        <taxon>Viridiplantae</taxon>
        <taxon>Streptophyta</taxon>
        <taxon>Embryophyta</taxon>
        <taxon>Tracheophyta</taxon>
        <taxon>Spermatophyta</taxon>
        <taxon>Magnoliopsida</taxon>
        <taxon>eudicotyledons</taxon>
        <taxon>Gunneridae</taxon>
        <taxon>Pentapetalae</taxon>
        <taxon>asterids</taxon>
        <taxon>campanulids</taxon>
        <taxon>Asterales</taxon>
        <taxon>Asteraceae</taxon>
        <taxon>Asteroideae</taxon>
        <taxon>Anthemideae</taxon>
        <taxon>Anthemidinae</taxon>
        <taxon>Tanacetum</taxon>
    </lineage>
</organism>
<keyword evidence="3" id="KW-1185">Reference proteome</keyword>
<reference evidence="2" key="1">
    <citation type="journal article" date="2022" name="Int. J. Mol. Sci.">
        <title>Draft Genome of Tanacetum Coccineum: Genomic Comparison of Closely Related Tanacetum-Family Plants.</title>
        <authorList>
            <person name="Yamashiro T."/>
            <person name="Shiraishi A."/>
            <person name="Nakayama K."/>
            <person name="Satake H."/>
        </authorList>
    </citation>
    <scope>NUCLEOTIDE SEQUENCE</scope>
</reference>
<reference evidence="2" key="2">
    <citation type="submission" date="2022-01" db="EMBL/GenBank/DDBJ databases">
        <authorList>
            <person name="Yamashiro T."/>
            <person name="Shiraishi A."/>
            <person name="Satake H."/>
            <person name="Nakayama K."/>
        </authorList>
    </citation>
    <scope>NUCLEOTIDE SEQUENCE</scope>
</reference>
<evidence type="ECO:0000313" key="3">
    <source>
        <dbReference type="Proteomes" id="UP001151760"/>
    </source>
</evidence>
<gene>
    <name evidence="2" type="ORF">Tco_0910296</name>
</gene>
<sequence>METIHVKFDELTAMASECNNLEPGMNYMNFHNSSEDSQSIPSKSDLDNLFGPLYEEYYKMSSQEVSDDSAANTTDNDHTSSSSSIIVDQDDAPPVVHKSPWGIFICQSQYTMDILKKHGMEKCDTDYGFELIVYADADHAGCNDDCKSTSGGIQFLGDKLVSWSSKKQDCTAMSSAKAEYVSLSAVCAIQPISHLVHQELQILCTTYYVAI</sequence>
<proteinExistence type="predicted"/>
<evidence type="ECO:0000256" key="1">
    <source>
        <dbReference type="SAM" id="MobiDB-lite"/>
    </source>
</evidence>
<name>A0ABQ5CSG5_9ASTR</name>
<accession>A0ABQ5CSG5</accession>
<dbReference type="EMBL" id="BQNB010014590">
    <property type="protein sequence ID" value="GJT30021.1"/>
    <property type="molecule type" value="Genomic_DNA"/>
</dbReference>
<protein>
    <submittedName>
        <fullName evidence="2">Uncharacterized protein</fullName>
    </submittedName>
</protein>
<feature type="region of interest" description="Disordered" evidence="1">
    <location>
        <begin position="64"/>
        <end position="89"/>
    </location>
</feature>
<feature type="compositionally biased region" description="Polar residues" evidence="1">
    <location>
        <begin position="64"/>
        <end position="74"/>
    </location>
</feature>
<dbReference type="PANTHER" id="PTHR11439:SF442">
    <property type="entry name" value="CYSTEINE-RICH RLK (RECEPTOR-LIKE PROTEIN KINASE) 8"/>
    <property type="match status" value="1"/>
</dbReference>